<dbReference type="Gene3D" id="1.10.10.10">
    <property type="entry name" value="Winged helix-like DNA-binding domain superfamily/Winged helix DNA-binding domain"/>
    <property type="match status" value="1"/>
</dbReference>
<evidence type="ECO:0000313" key="6">
    <source>
        <dbReference type="Proteomes" id="UP000831787"/>
    </source>
</evidence>
<dbReference type="InterPro" id="IPR001034">
    <property type="entry name" value="DeoR_HTH"/>
</dbReference>
<dbReference type="InterPro" id="IPR014036">
    <property type="entry name" value="DeoR-like_C"/>
</dbReference>
<keyword evidence="1" id="KW-0805">Transcription regulation</keyword>
<protein>
    <submittedName>
        <fullName evidence="5">DeoR/GlpR family DNA-binding transcription regulator</fullName>
    </submittedName>
</protein>
<dbReference type="PRINTS" id="PR00037">
    <property type="entry name" value="HTHLACR"/>
</dbReference>
<dbReference type="EMBL" id="CP095073">
    <property type="protein sequence ID" value="UOQ45548.1"/>
    <property type="molecule type" value="Genomic_DNA"/>
</dbReference>
<dbReference type="PROSITE" id="PS51000">
    <property type="entry name" value="HTH_DEOR_2"/>
    <property type="match status" value="1"/>
</dbReference>
<gene>
    <name evidence="5" type="ORF">MUN89_06275</name>
</gene>
<feature type="domain" description="HTH deoR-type" evidence="4">
    <location>
        <begin position="3"/>
        <end position="58"/>
    </location>
</feature>
<dbReference type="SUPFAM" id="SSF100950">
    <property type="entry name" value="NagB/RpiA/CoA transferase-like"/>
    <property type="match status" value="1"/>
</dbReference>
<evidence type="ECO:0000313" key="5">
    <source>
        <dbReference type="EMBL" id="UOQ45548.1"/>
    </source>
</evidence>
<proteinExistence type="predicted"/>
<dbReference type="Proteomes" id="UP000831787">
    <property type="component" value="Chromosome"/>
</dbReference>
<dbReference type="InterPro" id="IPR037171">
    <property type="entry name" value="NagB/RpiA_transferase-like"/>
</dbReference>
<keyword evidence="2 5" id="KW-0238">DNA-binding</keyword>
<dbReference type="SMART" id="SM01134">
    <property type="entry name" value="DeoRC"/>
    <property type="match status" value="1"/>
</dbReference>
<dbReference type="RefSeq" id="WP_244712323.1">
    <property type="nucleotide sequence ID" value="NZ_CP095073.1"/>
</dbReference>
<dbReference type="Gene3D" id="3.40.50.1360">
    <property type="match status" value="1"/>
</dbReference>
<keyword evidence="6" id="KW-1185">Reference proteome</keyword>
<dbReference type="InterPro" id="IPR050313">
    <property type="entry name" value="Carb_Metab_HTH_regulators"/>
</dbReference>
<accession>A0ABY4EM67</accession>
<evidence type="ECO:0000256" key="2">
    <source>
        <dbReference type="ARBA" id="ARBA00023125"/>
    </source>
</evidence>
<dbReference type="InterPro" id="IPR036390">
    <property type="entry name" value="WH_DNA-bd_sf"/>
</dbReference>
<evidence type="ECO:0000256" key="3">
    <source>
        <dbReference type="ARBA" id="ARBA00023163"/>
    </source>
</evidence>
<dbReference type="SMART" id="SM00420">
    <property type="entry name" value="HTH_DEOR"/>
    <property type="match status" value="1"/>
</dbReference>
<organism evidence="5 6">
    <name type="scientific">Halobacillus salinarum</name>
    <dbReference type="NCBI Taxonomy" id="2932257"/>
    <lineage>
        <taxon>Bacteria</taxon>
        <taxon>Bacillati</taxon>
        <taxon>Bacillota</taxon>
        <taxon>Bacilli</taxon>
        <taxon>Bacillales</taxon>
        <taxon>Bacillaceae</taxon>
        <taxon>Halobacillus</taxon>
    </lineage>
</organism>
<evidence type="ECO:0000259" key="4">
    <source>
        <dbReference type="PROSITE" id="PS51000"/>
    </source>
</evidence>
<keyword evidence="3" id="KW-0804">Transcription</keyword>
<dbReference type="PROSITE" id="PS00894">
    <property type="entry name" value="HTH_DEOR_1"/>
    <property type="match status" value="1"/>
</dbReference>
<dbReference type="PANTHER" id="PTHR30363">
    <property type="entry name" value="HTH-TYPE TRANSCRIPTIONAL REGULATOR SRLR-RELATED"/>
    <property type="match status" value="1"/>
</dbReference>
<dbReference type="PANTHER" id="PTHR30363:SF60">
    <property type="entry name" value="HTH-TYPE TRANSCRIPTIONAL REGULATOR IOLR"/>
    <property type="match status" value="1"/>
</dbReference>
<name>A0ABY4EM67_9BACI</name>
<dbReference type="GO" id="GO:0003677">
    <property type="term" value="F:DNA binding"/>
    <property type="evidence" value="ECO:0007669"/>
    <property type="project" value="UniProtKB-KW"/>
</dbReference>
<dbReference type="InterPro" id="IPR018356">
    <property type="entry name" value="Tscrpt_reg_HTH_DeoR_CS"/>
</dbReference>
<dbReference type="SUPFAM" id="SSF46785">
    <property type="entry name" value="Winged helix' DNA-binding domain"/>
    <property type="match status" value="1"/>
</dbReference>
<reference evidence="5 6" key="1">
    <citation type="submission" date="2022-04" db="EMBL/GenBank/DDBJ databases">
        <title>Halobacillus sp. isolated from saltern.</title>
        <authorList>
            <person name="Won M."/>
            <person name="Lee C.-M."/>
            <person name="Woen H.-Y."/>
            <person name="Kwon S.-W."/>
        </authorList>
    </citation>
    <scope>NUCLEOTIDE SEQUENCE [LARGE SCALE GENOMIC DNA]</scope>
    <source>
        <strain evidence="5 6">SSBR10-3</strain>
    </source>
</reference>
<evidence type="ECO:0000256" key="1">
    <source>
        <dbReference type="ARBA" id="ARBA00023015"/>
    </source>
</evidence>
<dbReference type="Pfam" id="PF08220">
    <property type="entry name" value="HTH_DeoR"/>
    <property type="match status" value="1"/>
</dbReference>
<sequence>MIKVERINELLDYVHQKQTASLDELVKEFNVSKNTIRRDVQELVEQGKLKKVYGGVSVNQSSTLPFHHRQIQNHQEKIKIAELAASYVEDGDIIFLDSGTTTVEMLDFIKQKNLVIVTNNLDFTLEATPYENLKIYSTGGMYERSTKSYTGLESAEAIKSYNFSKVFMASTGVSLTNGVTNSSPLETQIKSAVVNRSEEVFLLVDHSKFDKYSLTTYCRLEDINYMVTGEEPEDKYKQFAEKNNMKLVYPE</sequence>
<dbReference type="Pfam" id="PF00455">
    <property type="entry name" value="DeoRC"/>
    <property type="match status" value="1"/>
</dbReference>
<dbReference type="InterPro" id="IPR036388">
    <property type="entry name" value="WH-like_DNA-bd_sf"/>
</dbReference>